<feature type="compositionally biased region" description="Basic residues" evidence="1">
    <location>
        <begin position="57"/>
        <end position="73"/>
    </location>
</feature>
<reference evidence="2 3" key="1">
    <citation type="submission" date="2016-03" db="EMBL/GenBank/DDBJ databases">
        <title>Choanephora cucurbitarum.</title>
        <authorList>
            <person name="Min B."/>
            <person name="Park H."/>
            <person name="Park J.-H."/>
            <person name="Shin H.-D."/>
            <person name="Choi I.-G."/>
        </authorList>
    </citation>
    <scope>NUCLEOTIDE SEQUENCE [LARGE SCALE GENOMIC DNA]</scope>
    <source>
        <strain evidence="2 3">KUS-F28377</strain>
    </source>
</reference>
<feature type="region of interest" description="Disordered" evidence="1">
    <location>
        <begin position="48"/>
        <end position="73"/>
    </location>
</feature>
<comment type="caution">
    <text evidence="2">The sequence shown here is derived from an EMBL/GenBank/DDBJ whole genome shotgun (WGS) entry which is preliminary data.</text>
</comment>
<evidence type="ECO:0000313" key="3">
    <source>
        <dbReference type="Proteomes" id="UP000093000"/>
    </source>
</evidence>
<dbReference type="InParanoid" id="A0A1C7NMJ9"/>
<protein>
    <submittedName>
        <fullName evidence="2">Uncharacterized protein</fullName>
    </submittedName>
</protein>
<proteinExistence type="predicted"/>
<dbReference type="EMBL" id="LUGH01000052">
    <property type="protein sequence ID" value="OBZ90361.1"/>
    <property type="molecule type" value="Genomic_DNA"/>
</dbReference>
<keyword evidence="3" id="KW-1185">Reference proteome</keyword>
<dbReference type="AlphaFoldDB" id="A0A1C7NMJ9"/>
<sequence>MGKVQKKESSSASSKWANAEFDPKNAKERIEHELKLLHVRKQAIDVKKAPTATTTSKVKKTQTKRGASAKKQKKIARALMVADKEEKRIESQQVKAEKRKIGKQLWD</sequence>
<accession>A0A1C7NMJ9</accession>
<evidence type="ECO:0000256" key="1">
    <source>
        <dbReference type="SAM" id="MobiDB-lite"/>
    </source>
</evidence>
<dbReference type="Proteomes" id="UP000093000">
    <property type="component" value="Unassembled WGS sequence"/>
</dbReference>
<dbReference type="OrthoDB" id="2283058at2759"/>
<gene>
    <name evidence="2" type="ORF">A0J61_01581</name>
</gene>
<evidence type="ECO:0000313" key="2">
    <source>
        <dbReference type="EMBL" id="OBZ90361.1"/>
    </source>
</evidence>
<feature type="region of interest" description="Disordered" evidence="1">
    <location>
        <begin position="1"/>
        <end position="25"/>
    </location>
</feature>
<organism evidence="2 3">
    <name type="scientific">Choanephora cucurbitarum</name>
    <dbReference type="NCBI Taxonomy" id="101091"/>
    <lineage>
        <taxon>Eukaryota</taxon>
        <taxon>Fungi</taxon>
        <taxon>Fungi incertae sedis</taxon>
        <taxon>Mucoromycota</taxon>
        <taxon>Mucoromycotina</taxon>
        <taxon>Mucoromycetes</taxon>
        <taxon>Mucorales</taxon>
        <taxon>Mucorineae</taxon>
        <taxon>Choanephoraceae</taxon>
        <taxon>Choanephoroideae</taxon>
        <taxon>Choanephora</taxon>
    </lineage>
</organism>
<name>A0A1C7NMJ9_9FUNG</name>